<gene>
    <name evidence="2" type="ORF">J8F10_28000</name>
</gene>
<feature type="transmembrane region" description="Helical" evidence="1">
    <location>
        <begin position="89"/>
        <end position="110"/>
    </location>
</feature>
<protein>
    <submittedName>
        <fullName evidence="2">Uncharacterized protein</fullName>
    </submittedName>
</protein>
<name>A0ABS5BZF6_9BACT</name>
<keyword evidence="1" id="KW-0812">Transmembrane</keyword>
<keyword evidence="1" id="KW-0472">Membrane</keyword>
<proteinExistence type="predicted"/>
<dbReference type="RefSeq" id="WP_210659637.1">
    <property type="nucleotide sequence ID" value="NZ_JAGKQQ010000001.1"/>
</dbReference>
<feature type="transmembrane region" description="Helical" evidence="1">
    <location>
        <begin position="15"/>
        <end position="32"/>
    </location>
</feature>
<evidence type="ECO:0000313" key="2">
    <source>
        <dbReference type="EMBL" id="MBP3959106.1"/>
    </source>
</evidence>
<evidence type="ECO:0000313" key="3">
    <source>
        <dbReference type="Proteomes" id="UP000676565"/>
    </source>
</evidence>
<sequence length="309" mass="34216">MGEMWKIVPNIDTPYAVFACLVAGFVTCYGLWRRHRYVALKDVTDANKRLEMLRELLGQYTPDMSSLTREQKAELVNNQIKTGLTRFKWLVVAGGILFVVVVAATVLVAFRPISATETPKNADEKKGVPVTDDSDLPLARLDNFSGNSLKHQGGTRYMSGSTFRVLNAKPNEPNIAYPVATFDLGKVSKSDIAKVNSVIVNWQTIKRDLALLTESAFDNFKPPITYLAKLATKKNSTEARLTINGELTDGLIHFTESNPIAKCRLEFEGEPGLYLVSVEIEVQEARGGRKTNLKSPNPVLVVIPVDYTP</sequence>
<organism evidence="2 3">
    <name type="scientific">Gemmata palustris</name>
    <dbReference type="NCBI Taxonomy" id="2822762"/>
    <lineage>
        <taxon>Bacteria</taxon>
        <taxon>Pseudomonadati</taxon>
        <taxon>Planctomycetota</taxon>
        <taxon>Planctomycetia</taxon>
        <taxon>Gemmatales</taxon>
        <taxon>Gemmataceae</taxon>
        <taxon>Gemmata</taxon>
    </lineage>
</organism>
<dbReference type="EMBL" id="JAGKQQ010000001">
    <property type="protein sequence ID" value="MBP3959106.1"/>
    <property type="molecule type" value="Genomic_DNA"/>
</dbReference>
<accession>A0ABS5BZF6</accession>
<keyword evidence="1" id="KW-1133">Transmembrane helix</keyword>
<comment type="caution">
    <text evidence="2">The sequence shown here is derived from an EMBL/GenBank/DDBJ whole genome shotgun (WGS) entry which is preliminary data.</text>
</comment>
<reference evidence="2 3" key="1">
    <citation type="submission" date="2021-04" db="EMBL/GenBank/DDBJ databases">
        <authorList>
            <person name="Ivanova A."/>
        </authorList>
    </citation>
    <scope>NUCLEOTIDE SEQUENCE [LARGE SCALE GENOMIC DNA]</scope>
    <source>
        <strain evidence="2 3">G18</strain>
    </source>
</reference>
<keyword evidence="3" id="KW-1185">Reference proteome</keyword>
<dbReference type="Proteomes" id="UP000676565">
    <property type="component" value="Unassembled WGS sequence"/>
</dbReference>
<evidence type="ECO:0000256" key="1">
    <source>
        <dbReference type="SAM" id="Phobius"/>
    </source>
</evidence>